<proteinExistence type="predicted"/>
<evidence type="ECO:0000256" key="1">
    <source>
        <dbReference type="SAM" id="MobiDB-lite"/>
    </source>
</evidence>
<reference evidence="3 4" key="1">
    <citation type="submission" date="2024-01" db="EMBL/GenBank/DDBJ databases">
        <title>Genome assemblies of Stephania.</title>
        <authorList>
            <person name="Yang L."/>
        </authorList>
    </citation>
    <scope>NUCLEOTIDE SEQUENCE [LARGE SCALE GENOMIC DNA]</scope>
    <source>
        <strain evidence="3">QJT</strain>
        <tissue evidence="3">Leaf</tissue>
    </source>
</reference>
<evidence type="ECO:0000313" key="3">
    <source>
        <dbReference type="EMBL" id="KAK9091615.1"/>
    </source>
</evidence>
<keyword evidence="2" id="KW-0732">Signal</keyword>
<evidence type="ECO:0008006" key="5">
    <source>
        <dbReference type="Google" id="ProtNLM"/>
    </source>
</evidence>
<organism evidence="3 4">
    <name type="scientific">Stephania japonica</name>
    <dbReference type="NCBI Taxonomy" id="461633"/>
    <lineage>
        <taxon>Eukaryota</taxon>
        <taxon>Viridiplantae</taxon>
        <taxon>Streptophyta</taxon>
        <taxon>Embryophyta</taxon>
        <taxon>Tracheophyta</taxon>
        <taxon>Spermatophyta</taxon>
        <taxon>Magnoliopsida</taxon>
        <taxon>Ranunculales</taxon>
        <taxon>Menispermaceae</taxon>
        <taxon>Menispermoideae</taxon>
        <taxon>Cissampelideae</taxon>
        <taxon>Stephania</taxon>
    </lineage>
</organism>
<feature type="chain" id="PRO_5043052379" description="Secreted protein" evidence="2">
    <location>
        <begin position="21"/>
        <end position="184"/>
    </location>
</feature>
<evidence type="ECO:0000256" key="2">
    <source>
        <dbReference type="SAM" id="SignalP"/>
    </source>
</evidence>
<feature type="region of interest" description="Disordered" evidence="1">
    <location>
        <begin position="96"/>
        <end position="184"/>
    </location>
</feature>
<comment type="caution">
    <text evidence="3">The sequence shown here is derived from an EMBL/GenBank/DDBJ whole genome shotgun (WGS) entry which is preliminary data.</text>
</comment>
<accession>A0AAP0EE04</accession>
<dbReference type="AlphaFoldDB" id="A0AAP0EE04"/>
<name>A0AAP0EE04_9MAGN</name>
<evidence type="ECO:0000313" key="4">
    <source>
        <dbReference type="Proteomes" id="UP001417504"/>
    </source>
</evidence>
<protein>
    <recommendedName>
        <fullName evidence="5">Secreted protein</fullName>
    </recommendedName>
</protein>
<feature type="compositionally biased region" description="Polar residues" evidence="1">
    <location>
        <begin position="104"/>
        <end position="122"/>
    </location>
</feature>
<gene>
    <name evidence="3" type="ORF">Sjap_024792</name>
</gene>
<sequence length="184" mass="20165">MVEEGLVLLVLWAALPAARSGRCERVVGGWLHCSRRGRLDDRGGVDRWLVWKVVAAIVRGVAVVVRVERGVVTAQFIIFVNYDVIADVDASEDVRGSHNEAETHSNLSFDQPSKISTPTTVLTIGKEKKKVRESRREERERETRSSARGSGIGGVGDVSWGRGSDELRCSSSEDDDGRGDYSPA</sequence>
<feature type="signal peptide" evidence="2">
    <location>
        <begin position="1"/>
        <end position="20"/>
    </location>
</feature>
<dbReference type="EMBL" id="JBBNAE010000010">
    <property type="protein sequence ID" value="KAK9091615.1"/>
    <property type="molecule type" value="Genomic_DNA"/>
</dbReference>
<feature type="compositionally biased region" description="Basic and acidic residues" evidence="1">
    <location>
        <begin position="134"/>
        <end position="145"/>
    </location>
</feature>
<dbReference type="Proteomes" id="UP001417504">
    <property type="component" value="Unassembled WGS sequence"/>
</dbReference>
<keyword evidence="4" id="KW-1185">Reference proteome</keyword>